<dbReference type="Proteomes" id="UP000254208">
    <property type="component" value="Unassembled WGS sequence"/>
</dbReference>
<sequence length="132" mass="14983">MNNKQHYLDTAAGEGEKEASMMVAIPGSELTSLLLEQRLEEQTYFTEGEIDYIPEDGGFFFSCKKDEEELRFYIALVDSDPEYTINPYFATDPISPELYAEASAAPQAVIVECLFQGQPLANYLQQLKLFKY</sequence>
<organism evidence="2 3">
    <name type="scientific">Providencia rettgeri</name>
    <dbReference type="NCBI Taxonomy" id="587"/>
    <lineage>
        <taxon>Bacteria</taxon>
        <taxon>Pseudomonadati</taxon>
        <taxon>Pseudomonadota</taxon>
        <taxon>Gammaproteobacteria</taxon>
        <taxon>Enterobacterales</taxon>
        <taxon>Morganellaceae</taxon>
        <taxon>Providencia</taxon>
    </lineage>
</organism>
<feature type="domain" description="DUF4026" evidence="1">
    <location>
        <begin position="20"/>
        <end position="130"/>
    </location>
</feature>
<evidence type="ECO:0000259" key="1">
    <source>
        <dbReference type="Pfam" id="PF13218"/>
    </source>
</evidence>
<accession>A0A379FLT2</accession>
<reference evidence="2 3" key="1">
    <citation type="submission" date="2018-06" db="EMBL/GenBank/DDBJ databases">
        <authorList>
            <consortium name="Pathogen Informatics"/>
            <person name="Doyle S."/>
        </authorList>
    </citation>
    <scope>NUCLEOTIDE SEQUENCE [LARGE SCALE GENOMIC DNA]</scope>
    <source>
        <strain evidence="2 3">NCTC11801</strain>
    </source>
</reference>
<name>A0A379FLT2_PRORE</name>
<dbReference type="AlphaFoldDB" id="A0A379FLT2"/>
<evidence type="ECO:0000313" key="3">
    <source>
        <dbReference type="Proteomes" id="UP000254208"/>
    </source>
</evidence>
<evidence type="ECO:0000313" key="2">
    <source>
        <dbReference type="EMBL" id="SUC29572.1"/>
    </source>
</evidence>
<dbReference type="Pfam" id="PF13218">
    <property type="entry name" value="DUF4026_N"/>
    <property type="match status" value="1"/>
</dbReference>
<dbReference type="EMBL" id="UGTZ01000001">
    <property type="protein sequence ID" value="SUC29572.1"/>
    <property type="molecule type" value="Genomic_DNA"/>
</dbReference>
<gene>
    <name evidence="2" type="ORF">NCTC11801_00475</name>
</gene>
<dbReference type="InterPro" id="IPR025102">
    <property type="entry name" value="DUF4026_N"/>
</dbReference>
<proteinExistence type="predicted"/>
<protein>
    <recommendedName>
        <fullName evidence="1">DUF4026 domain-containing protein</fullName>
    </recommendedName>
</protein>